<keyword evidence="2" id="KW-0812">Transmembrane</keyword>
<reference evidence="3 4" key="1">
    <citation type="submission" date="2019-05" db="EMBL/GenBank/DDBJ databases">
        <title>Sporisorium graminicola CBS 10092 draft sequencing and annotation.</title>
        <authorList>
            <person name="Solano-Gonzalez S."/>
            <person name="Caddick M.X."/>
            <person name="Darby A."/>
        </authorList>
    </citation>
    <scope>NUCLEOTIDE SEQUENCE [LARGE SCALE GENOMIC DNA]</scope>
    <source>
        <strain evidence="3 4">CBS 10092</strain>
    </source>
</reference>
<sequence>MSQPSTAAIVVASIFGGIALIFVAYKAYRKLWHCMHRPEQLPPITQPPTAYYGGVVMSTVVDMPTSSYIERSASSTDYLAVSSPSTSTWPQGDGLASTSTSEMPSPSMRAIDSVVLSTPSEIYDAAHYRGTSTISSSSSTMTLKRSYLRSPSASQLSYMSTSSRRESYLPHSPLNRDSIQIIPPQPLGFGGTLAMATDQKTLAFSKDSGIGASDDFTSGLVWSERNPHRPQLAHHDRQRYLMQGPVSTRSSEAPSQLPSSQSSPVVQTRSLDSQIEGAHPFPAGAPLSQAPASTTVMDNTQPPPPSAEGLPKNADINPHLLSAKDSPLQRLQSNAGPARTPPHLHSHSDSNSNRSDSDASPILSPFVPPSGPPSTGNSNTSRSNLSSAAEPEGPPSG</sequence>
<keyword evidence="2" id="KW-0472">Membrane</keyword>
<keyword evidence="2" id="KW-1133">Transmembrane helix</keyword>
<evidence type="ECO:0000313" key="3">
    <source>
        <dbReference type="EMBL" id="TKY89406.1"/>
    </source>
</evidence>
<evidence type="ECO:0000313" key="4">
    <source>
        <dbReference type="Proteomes" id="UP000306050"/>
    </source>
</evidence>
<comment type="caution">
    <text evidence="3">The sequence shown here is derived from an EMBL/GenBank/DDBJ whole genome shotgun (WGS) entry which is preliminary data.</text>
</comment>
<feature type="compositionally biased region" description="Low complexity" evidence="1">
    <location>
        <begin position="250"/>
        <end position="270"/>
    </location>
</feature>
<accession>A0A4U7KYI0</accession>
<name>A0A4U7KYI0_9BASI</name>
<dbReference type="GeneID" id="40724832"/>
<feature type="compositionally biased region" description="Low complexity" evidence="1">
    <location>
        <begin position="349"/>
        <end position="361"/>
    </location>
</feature>
<keyword evidence="4" id="KW-1185">Reference proteome</keyword>
<dbReference type="AlphaFoldDB" id="A0A4U7KYI0"/>
<evidence type="ECO:0000256" key="1">
    <source>
        <dbReference type="SAM" id="MobiDB-lite"/>
    </source>
</evidence>
<dbReference type="KEGG" id="sgra:EX895_001937"/>
<evidence type="ECO:0000256" key="2">
    <source>
        <dbReference type="SAM" id="Phobius"/>
    </source>
</evidence>
<feature type="region of interest" description="Disordered" evidence="1">
    <location>
        <begin position="85"/>
        <end position="107"/>
    </location>
</feature>
<proteinExistence type="predicted"/>
<feature type="transmembrane region" description="Helical" evidence="2">
    <location>
        <begin position="6"/>
        <end position="28"/>
    </location>
</feature>
<protein>
    <submittedName>
        <fullName evidence="3">Uncharacterized protein</fullName>
    </submittedName>
</protein>
<feature type="compositionally biased region" description="Low complexity" evidence="1">
    <location>
        <begin position="97"/>
        <end position="107"/>
    </location>
</feature>
<organism evidence="3 4">
    <name type="scientific">Sporisorium graminicola</name>
    <dbReference type="NCBI Taxonomy" id="280036"/>
    <lineage>
        <taxon>Eukaryota</taxon>
        <taxon>Fungi</taxon>
        <taxon>Dikarya</taxon>
        <taxon>Basidiomycota</taxon>
        <taxon>Ustilaginomycotina</taxon>
        <taxon>Ustilaginomycetes</taxon>
        <taxon>Ustilaginales</taxon>
        <taxon>Ustilaginaceae</taxon>
        <taxon>Sporisorium</taxon>
    </lineage>
</organism>
<dbReference type="RefSeq" id="XP_029741391.1">
    <property type="nucleotide sequence ID" value="XM_029882536.1"/>
</dbReference>
<dbReference type="OrthoDB" id="3366429at2759"/>
<gene>
    <name evidence="3" type="ORF">EX895_001937</name>
</gene>
<dbReference type="Proteomes" id="UP000306050">
    <property type="component" value="Chromosome SGRAM_12"/>
</dbReference>
<feature type="region of interest" description="Disordered" evidence="1">
    <location>
        <begin position="246"/>
        <end position="397"/>
    </location>
</feature>
<dbReference type="EMBL" id="SRRM01000005">
    <property type="protein sequence ID" value="TKY89406.1"/>
    <property type="molecule type" value="Genomic_DNA"/>
</dbReference>
<feature type="compositionally biased region" description="Polar residues" evidence="1">
    <location>
        <begin position="290"/>
        <end position="300"/>
    </location>
</feature>